<protein>
    <submittedName>
        <fullName evidence="3">Uncharacterized protein</fullName>
    </submittedName>
</protein>
<keyword evidence="1" id="KW-0472">Membrane</keyword>
<name>A0A914DJ02_9BILA</name>
<sequence>MPITKVFSTEDDKFTPVYKKNPENENELELHRNSNLNRFQSIELDDHKEAKNTQDNESKTKKGYSFWPANVYMWFILALVVIITIVLSIVFAFWIKEKYIN</sequence>
<evidence type="ECO:0000313" key="3">
    <source>
        <dbReference type="WBParaSite" id="ACRNAN_scaffold2880.g30636.t1"/>
    </source>
</evidence>
<keyword evidence="1" id="KW-0812">Transmembrane</keyword>
<accession>A0A914DJ02</accession>
<feature type="transmembrane region" description="Helical" evidence="1">
    <location>
        <begin position="71"/>
        <end position="95"/>
    </location>
</feature>
<dbReference type="AlphaFoldDB" id="A0A914DJ02"/>
<evidence type="ECO:0000256" key="1">
    <source>
        <dbReference type="SAM" id="Phobius"/>
    </source>
</evidence>
<evidence type="ECO:0000313" key="2">
    <source>
        <dbReference type="Proteomes" id="UP000887540"/>
    </source>
</evidence>
<dbReference type="WBParaSite" id="ACRNAN_scaffold2880.g30636.t1">
    <property type="protein sequence ID" value="ACRNAN_scaffold2880.g30636.t1"/>
    <property type="gene ID" value="ACRNAN_scaffold2880.g30636"/>
</dbReference>
<keyword evidence="1" id="KW-1133">Transmembrane helix</keyword>
<keyword evidence="2" id="KW-1185">Reference proteome</keyword>
<organism evidence="2 3">
    <name type="scientific">Acrobeloides nanus</name>
    <dbReference type="NCBI Taxonomy" id="290746"/>
    <lineage>
        <taxon>Eukaryota</taxon>
        <taxon>Metazoa</taxon>
        <taxon>Ecdysozoa</taxon>
        <taxon>Nematoda</taxon>
        <taxon>Chromadorea</taxon>
        <taxon>Rhabditida</taxon>
        <taxon>Tylenchina</taxon>
        <taxon>Cephalobomorpha</taxon>
        <taxon>Cephaloboidea</taxon>
        <taxon>Cephalobidae</taxon>
        <taxon>Acrobeloides</taxon>
    </lineage>
</organism>
<reference evidence="3" key="1">
    <citation type="submission" date="2022-11" db="UniProtKB">
        <authorList>
            <consortium name="WormBaseParasite"/>
        </authorList>
    </citation>
    <scope>IDENTIFICATION</scope>
</reference>
<dbReference type="Proteomes" id="UP000887540">
    <property type="component" value="Unplaced"/>
</dbReference>
<proteinExistence type="predicted"/>